<evidence type="ECO:0000313" key="3">
    <source>
        <dbReference type="EMBL" id="AYQ72884.1"/>
    </source>
</evidence>
<dbReference type="SUPFAM" id="SSF52218">
    <property type="entry name" value="Flavoproteins"/>
    <property type="match status" value="1"/>
</dbReference>
<evidence type="ECO:0000313" key="4">
    <source>
        <dbReference type="Proteomes" id="UP000269097"/>
    </source>
</evidence>
<evidence type="ECO:0000256" key="1">
    <source>
        <dbReference type="ARBA" id="ARBA00009428"/>
    </source>
</evidence>
<comment type="similarity">
    <text evidence="1">Belongs to the azoreductase type 2 family.</text>
</comment>
<dbReference type="AlphaFoldDB" id="A0A3G3JXE5"/>
<dbReference type="GO" id="GO:0005829">
    <property type="term" value="C:cytosol"/>
    <property type="evidence" value="ECO:0007669"/>
    <property type="project" value="TreeGrafter"/>
</dbReference>
<sequence length="200" mass="21158">METEANNLDQQSHVILGLSGSLRKQSSNTRLLSTIGAMLPAGTEFRIYQGLGSLPHFSPDLNDDESQAHETVREWREELRAANAIVICTPEYARGVPGSLKNALDWVVSTGEFMNLPTAVISASPHPDGGATALQSLIVTLKMMSATIPDEASLAVPFIGRMSGPDGGVTDSNVLSSMRSLVQALTQAIPNNGMDGPATV</sequence>
<dbReference type="InterPro" id="IPR050712">
    <property type="entry name" value="NAD(P)H-dep_reductase"/>
</dbReference>
<organism evidence="3 4">
    <name type="scientific">Cohnella candidum</name>
    <dbReference type="NCBI Taxonomy" id="2674991"/>
    <lineage>
        <taxon>Bacteria</taxon>
        <taxon>Bacillati</taxon>
        <taxon>Bacillota</taxon>
        <taxon>Bacilli</taxon>
        <taxon>Bacillales</taxon>
        <taxon>Paenibacillaceae</taxon>
        <taxon>Cohnella</taxon>
    </lineage>
</organism>
<dbReference type="InterPro" id="IPR005025">
    <property type="entry name" value="FMN_Rdtase-like_dom"/>
</dbReference>
<dbReference type="GO" id="GO:0016491">
    <property type="term" value="F:oxidoreductase activity"/>
    <property type="evidence" value="ECO:0007669"/>
    <property type="project" value="InterPro"/>
</dbReference>
<dbReference type="GO" id="GO:0010181">
    <property type="term" value="F:FMN binding"/>
    <property type="evidence" value="ECO:0007669"/>
    <property type="project" value="TreeGrafter"/>
</dbReference>
<dbReference type="PANTHER" id="PTHR30543:SF21">
    <property type="entry name" value="NAD(P)H-DEPENDENT FMN REDUCTASE LOT6"/>
    <property type="match status" value="1"/>
</dbReference>
<dbReference type="Proteomes" id="UP000269097">
    <property type="component" value="Chromosome"/>
</dbReference>
<dbReference type="KEGG" id="coh:EAV92_10115"/>
<reference evidence="3 4" key="1">
    <citation type="submission" date="2018-10" db="EMBL/GenBank/DDBJ databases">
        <title>Genome Sequence of Cohnella sp.</title>
        <authorList>
            <person name="Srinivasan S."/>
            <person name="Kim M.K."/>
        </authorList>
    </citation>
    <scope>NUCLEOTIDE SEQUENCE [LARGE SCALE GENOMIC DNA]</scope>
    <source>
        <strain evidence="3 4">18JY8-7</strain>
    </source>
</reference>
<dbReference type="PANTHER" id="PTHR30543">
    <property type="entry name" value="CHROMATE REDUCTASE"/>
    <property type="match status" value="1"/>
</dbReference>
<dbReference type="Pfam" id="PF03358">
    <property type="entry name" value="FMN_red"/>
    <property type="match status" value="1"/>
</dbReference>
<accession>A0A3G3JXE5</accession>
<dbReference type="InterPro" id="IPR029039">
    <property type="entry name" value="Flavoprotein-like_sf"/>
</dbReference>
<name>A0A3G3JXE5_9BACL</name>
<dbReference type="Gene3D" id="3.40.50.360">
    <property type="match status" value="1"/>
</dbReference>
<gene>
    <name evidence="3" type="ORF">EAV92_10115</name>
</gene>
<protein>
    <submittedName>
        <fullName evidence="3">NAD(P)H-dependent oxidoreductase</fullName>
    </submittedName>
</protein>
<keyword evidence="4" id="KW-1185">Reference proteome</keyword>
<evidence type="ECO:0000259" key="2">
    <source>
        <dbReference type="Pfam" id="PF03358"/>
    </source>
</evidence>
<dbReference type="EMBL" id="CP033433">
    <property type="protein sequence ID" value="AYQ72884.1"/>
    <property type="molecule type" value="Genomic_DNA"/>
</dbReference>
<proteinExistence type="inferred from homology"/>
<feature type="domain" description="NADPH-dependent FMN reductase-like" evidence="2">
    <location>
        <begin position="15"/>
        <end position="157"/>
    </location>
</feature>